<name>A0A1F6A9Q9_9BACT</name>
<evidence type="ECO:0000313" key="1">
    <source>
        <dbReference type="EMBL" id="OGG21441.1"/>
    </source>
</evidence>
<proteinExistence type="predicted"/>
<organism evidence="1 2">
    <name type="scientific">Candidatus Gottesmanbacteria bacterium RIFCSPHIGHO2_02_FULL_40_13</name>
    <dbReference type="NCBI Taxonomy" id="1798384"/>
    <lineage>
        <taxon>Bacteria</taxon>
        <taxon>Candidatus Gottesmaniibacteriota</taxon>
    </lineage>
</organism>
<dbReference type="Proteomes" id="UP000177092">
    <property type="component" value="Unassembled WGS sequence"/>
</dbReference>
<accession>A0A1F6A9Q9</accession>
<dbReference type="EMBL" id="MFJN01000022">
    <property type="protein sequence ID" value="OGG21441.1"/>
    <property type="molecule type" value="Genomic_DNA"/>
</dbReference>
<sequence length="84" mass="9734">MHQNWTIYQRKIIRGFELYELQVDRSGTIMCLEDDDPESEANCSVWIKPPKAVVNTESSVVFDITQTAIREKFPGVTSIERMLQ</sequence>
<dbReference type="AlphaFoldDB" id="A0A1F6A9Q9"/>
<gene>
    <name evidence="1" type="ORF">A3D03_02945</name>
</gene>
<protein>
    <submittedName>
        <fullName evidence="1">Uncharacterized protein</fullName>
    </submittedName>
</protein>
<evidence type="ECO:0000313" key="2">
    <source>
        <dbReference type="Proteomes" id="UP000177092"/>
    </source>
</evidence>
<comment type="caution">
    <text evidence="1">The sequence shown here is derived from an EMBL/GenBank/DDBJ whole genome shotgun (WGS) entry which is preliminary data.</text>
</comment>
<dbReference type="STRING" id="1798384.A3D03_02945"/>
<reference evidence="1 2" key="1">
    <citation type="journal article" date="2016" name="Nat. Commun.">
        <title>Thousands of microbial genomes shed light on interconnected biogeochemical processes in an aquifer system.</title>
        <authorList>
            <person name="Anantharaman K."/>
            <person name="Brown C.T."/>
            <person name="Hug L.A."/>
            <person name="Sharon I."/>
            <person name="Castelle C.J."/>
            <person name="Probst A.J."/>
            <person name="Thomas B.C."/>
            <person name="Singh A."/>
            <person name="Wilkins M.J."/>
            <person name="Karaoz U."/>
            <person name="Brodie E.L."/>
            <person name="Williams K.H."/>
            <person name="Hubbard S.S."/>
            <person name="Banfield J.F."/>
        </authorList>
    </citation>
    <scope>NUCLEOTIDE SEQUENCE [LARGE SCALE GENOMIC DNA]</scope>
</reference>